<dbReference type="InterPro" id="IPR051620">
    <property type="entry name" value="ORF904-like_C"/>
</dbReference>
<dbReference type="InterPro" id="IPR015330">
    <property type="entry name" value="DNA_primase/pol_bifunc_N"/>
</dbReference>
<dbReference type="Gene3D" id="3.40.50.300">
    <property type="entry name" value="P-loop containing nucleotide triphosphate hydrolases"/>
    <property type="match status" value="1"/>
</dbReference>
<dbReference type="Proteomes" id="UP000315289">
    <property type="component" value="Unassembled WGS sequence"/>
</dbReference>
<dbReference type="Gene3D" id="3.30.720.160">
    <property type="entry name" value="Bifunctional DNA primase/polymerase, N-terminal"/>
    <property type="match status" value="1"/>
</dbReference>
<comment type="caution">
    <text evidence="5">The sequence shown here is derived from an EMBL/GenBank/DDBJ whole genome shotgun (WGS) entry which is preliminary data.</text>
</comment>
<sequence length="787" mass="91159">MMTTLSNNIISCNFLKVNELPSFNRDGLLDRLSLFGLYADVNEWADYWFYVFGVNVIPADSQNKTPLIAWKDFQDKPVPEEQYKEWRDQKKFDKGISIIAGKIWRGIYKEKYLACIDFDNKKGIDEFLTFFPTTKTLDELSSKTLVEQHVDNKEDKAHVYFIVEKPLTKKSGINTTSRTFGDHNTLLPAIEVKSEGGHGLMICTPSLHKMGCKYEIVGRIIPSVLNISQSEGLEDALDQIYKKYGHVGEKNNGEVLIADLFKENCRVTVGSRHKSLLRIIGSLLVRLKPVMTEDEIKEIAYRWNQHHCEPPLDDNEFRSIWVQQIKFVSKSAYPLDLDNHIRKSSSDIKEKPELIEIAAESILEKVHFITIEESQAILFYKDGVYVNGGEILIDKMAEAEFKYELSNYDLSEIKGHIKRKTYVSISDFDKDLSIINLKNGLYNWKKDELTPHHQSYYSTIQEPIWYDPNAKPKMFWTFLKQVLYPTDIRTVVEAMAYTFYRDCPFEYYFKLFGDGRNGKSVFTSLLTQLHGEKNVSNVSLSSLIDNRFALSDLEFKDINIDTELSGVMIKDTSLLKKLTGGRKQPNRIERKYKDACDTYIYAKLFFNTNAITNTPDQTDAYYRREIIISFPNKFEGENDDPYLIDKLSNKEELSAIFNILMKFLRIIIKNKRMYLNEKTIDERRLKHDRAVNPVKAFVDEAISENSTDVDYTIKADFYNAFKKYINNHSLASKSPEAVGKVLKSMGWQQSRITIGDERPNCWTGKKLKPEFVSTNRQQQVTEWISQA</sequence>
<evidence type="ECO:0000256" key="3">
    <source>
        <dbReference type="ARBA" id="ARBA00022840"/>
    </source>
</evidence>
<evidence type="ECO:0000313" key="6">
    <source>
        <dbReference type="Proteomes" id="UP000315289"/>
    </source>
</evidence>
<evidence type="ECO:0000256" key="2">
    <source>
        <dbReference type="ARBA" id="ARBA00022801"/>
    </source>
</evidence>
<protein>
    <recommendedName>
        <fullName evidence="4">SF3 helicase domain-containing protein</fullName>
    </recommendedName>
</protein>
<dbReference type="InterPro" id="IPR027417">
    <property type="entry name" value="P-loop_NTPase"/>
</dbReference>
<keyword evidence="1" id="KW-0547">Nucleotide-binding</keyword>
<name>A0A557SXP5_9ARCH</name>
<dbReference type="InterPro" id="IPR006500">
    <property type="entry name" value="Helicase_put_C_phage/plasmid"/>
</dbReference>
<feature type="domain" description="SF3 helicase" evidence="4">
    <location>
        <begin position="470"/>
        <end position="643"/>
    </location>
</feature>
<dbReference type="NCBIfam" id="TIGR01613">
    <property type="entry name" value="primase_Cterm"/>
    <property type="match status" value="1"/>
</dbReference>
<dbReference type="GO" id="GO:0016787">
    <property type="term" value="F:hydrolase activity"/>
    <property type="evidence" value="ECO:0007669"/>
    <property type="project" value="UniProtKB-KW"/>
</dbReference>
<dbReference type="InterPro" id="IPR014820">
    <property type="entry name" value="PriCT_1"/>
</dbReference>
<dbReference type="SUPFAM" id="SSF52540">
    <property type="entry name" value="P-loop containing nucleoside triphosphate hydrolases"/>
    <property type="match status" value="1"/>
</dbReference>
<dbReference type="PANTHER" id="PTHR35372:SF2">
    <property type="entry name" value="SF3 HELICASE DOMAIN-CONTAINING PROTEIN"/>
    <property type="match status" value="1"/>
</dbReference>
<proteinExistence type="predicted"/>
<dbReference type="Pfam" id="PF19263">
    <property type="entry name" value="DUF5906"/>
    <property type="match status" value="1"/>
</dbReference>
<dbReference type="InterPro" id="IPR045455">
    <property type="entry name" value="NrS-1_pol-like_helicase"/>
</dbReference>
<dbReference type="Pfam" id="PF08706">
    <property type="entry name" value="D5_N"/>
    <property type="match status" value="1"/>
</dbReference>
<dbReference type="InterPro" id="IPR014015">
    <property type="entry name" value="Helicase_SF3_DNA-vir"/>
</dbReference>
<evidence type="ECO:0000259" key="4">
    <source>
        <dbReference type="PROSITE" id="PS51206"/>
    </source>
</evidence>
<evidence type="ECO:0000256" key="1">
    <source>
        <dbReference type="ARBA" id="ARBA00022741"/>
    </source>
</evidence>
<dbReference type="SMART" id="SM00885">
    <property type="entry name" value="D5_N"/>
    <property type="match status" value="1"/>
</dbReference>
<dbReference type="AlphaFoldDB" id="A0A557SXP5"/>
<dbReference type="PROSITE" id="PS51206">
    <property type="entry name" value="SF3_HELICASE_1"/>
    <property type="match status" value="1"/>
</dbReference>
<evidence type="ECO:0000313" key="5">
    <source>
        <dbReference type="EMBL" id="TVP41374.1"/>
    </source>
</evidence>
<keyword evidence="3" id="KW-0067">ATP-binding</keyword>
<dbReference type="Pfam" id="PF09250">
    <property type="entry name" value="Prim-Pol"/>
    <property type="match status" value="1"/>
</dbReference>
<keyword evidence="6" id="KW-1185">Reference proteome</keyword>
<accession>A0A557SXP5</accession>
<dbReference type="EMBL" id="VOAH01000003">
    <property type="protein sequence ID" value="TVP41374.1"/>
    <property type="molecule type" value="Genomic_DNA"/>
</dbReference>
<dbReference type="SMART" id="SM00942">
    <property type="entry name" value="PriCT_1"/>
    <property type="match status" value="1"/>
</dbReference>
<gene>
    <name evidence="5" type="ORF">NARC_30088</name>
</gene>
<reference evidence="5 6" key="1">
    <citation type="journal article" date="2019" name="Front. Microbiol.">
        <title>Ammonia Oxidation by the Arctic Terrestrial Thaumarchaeote Candidatus Nitrosocosmicus arcticus Is Stimulated by Increasing Temperatures.</title>
        <authorList>
            <person name="Alves R.J.E."/>
            <person name="Kerou M."/>
            <person name="Zappe A."/>
            <person name="Bittner R."/>
            <person name="Abby S.S."/>
            <person name="Schmidt H.A."/>
            <person name="Pfeifer K."/>
            <person name="Schleper C."/>
        </authorList>
    </citation>
    <scope>NUCLEOTIDE SEQUENCE [LARGE SCALE GENOMIC DNA]</scope>
    <source>
        <strain evidence="5 6">Kfb</strain>
    </source>
</reference>
<organism evidence="5 6">
    <name type="scientific">Candidatus Nitrosocosmicus arcticus</name>
    <dbReference type="NCBI Taxonomy" id="2035267"/>
    <lineage>
        <taxon>Archaea</taxon>
        <taxon>Nitrososphaerota</taxon>
        <taxon>Nitrososphaeria</taxon>
        <taxon>Nitrososphaerales</taxon>
        <taxon>Nitrososphaeraceae</taxon>
        <taxon>Candidatus Nitrosocosmicus</taxon>
    </lineage>
</organism>
<keyword evidence="2" id="KW-0378">Hydrolase</keyword>
<dbReference type="PANTHER" id="PTHR35372">
    <property type="entry name" value="ATP BINDING PROTEIN-RELATED"/>
    <property type="match status" value="1"/>
</dbReference>
<dbReference type="SUPFAM" id="SSF56747">
    <property type="entry name" value="Prim-pol domain"/>
    <property type="match status" value="1"/>
</dbReference>
<dbReference type="GO" id="GO:0005524">
    <property type="term" value="F:ATP binding"/>
    <property type="evidence" value="ECO:0007669"/>
    <property type="project" value="UniProtKB-KW"/>
</dbReference>
<dbReference type="InterPro" id="IPR014818">
    <property type="entry name" value="Phage/plasmid_primase_P4_C"/>
</dbReference>